<keyword evidence="5" id="KW-0539">Nucleus</keyword>
<protein>
    <recommendedName>
        <fullName evidence="8">Bromo domain-containing protein</fullName>
    </recommendedName>
</protein>
<dbReference type="Pfam" id="PF12024">
    <property type="entry name" value="DUF3512"/>
    <property type="match status" value="1"/>
</dbReference>
<dbReference type="InterPro" id="IPR051831">
    <property type="entry name" value="Bromodomain_contain_prot"/>
</dbReference>
<dbReference type="Pfam" id="PF00439">
    <property type="entry name" value="Bromodomain"/>
    <property type="match status" value="1"/>
</dbReference>
<dbReference type="Gene3D" id="1.20.920.10">
    <property type="entry name" value="Bromodomain-like"/>
    <property type="match status" value="1"/>
</dbReference>
<keyword evidence="3 6" id="KW-0103">Bromodomain</keyword>
<dbReference type="InterPro" id="IPR021900">
    <property type="entry name" value="DUF3512"/>
</dbReference>
<gene>
    <name evidence="9" type="ORF">BOX15_Mlig017590g2</name>
</gene>
<name>A0A267HB91_9PLAT</name>
<keyword evidence="2" id="KW-0805">Transcription regulation</keyword>
<evidence type="ECO:0000313" key="10">
    <source>
        <dbReference type="Proteomes" id="UP000215902"/>
    </source>
</evidence>
<evidence type="ECO:0000256" key="2">
    <source>
        <dbReference type="ARBA" id="ARBA00023015"/>
    </source>
</evidence>
<dbReference type="STRING" id="282301.A0A267HB91"/>
<evidence type="ECO:0000256" key="4">
    <source>
        <dbReference type="ARBA" id="ARBA00023163"/>
    </source>
</evidence>
<dbReference type="Proteomes" id="UP000215902">
    <property type="component" value="Unassembled WGS sequence"/>
</dbReference>
<dbReference type="PROSITE" id="PS50014">
    <property type="entry name" value="BROMODOMAIN_2"/>
    <property type="match status" value="1"/>
</dbReference>
<accession>A0A267HB91</accession>
<comment type="caution">
    <text evidence="9">The sequence shown here is derived from an EMBL/GenBank/DDBJ whole genome shotgun (WGS) entry which is preliminary data.</text>
</comment>
<feature type="region of interest" description="Disordered" evidence="7">
    <location>
        <begin position="148"/>
        <end position="206"/>
    </location>
</feature>
<dbReference type="PANTHER" id="PTHR22881">
    <property type="entry name" value="BROMODOMAIN CONTAINING PROTEIN"/>
    <property type="match status" value="1"/>
</dbReference>
<dbReference type="EMBL" id="NIVC01000001">
    <property type="protein sequence ID" value="PAA94792.1"/>
    <property type="molecule type" value="Genomic_DNA"/>
</dbReference>
<feature type="region of interest" description="Disordered" evidence="7">
    <location>
        <begin position="1"/>
        <end position="20"/>
    </location>
</feature>
<evidence type="ECO:0000256" key="6">
    <source>
        <dbReference type="PROSITE-ProRule" id="PRU00035"/>
    </source>
</evidence>
<dbReference type="OrthoDB" id="21648at2759"/>
<evidence type="ECO:0000313" key="9">
    <source>
        <dbReference type="EMBL" id="PAA94792.1"/>
    </source>
</evidence>
<evidence type="ECO:0000256" key="7">
    <source>
        <dbReference type="SAM" id="MobiDB-lite"/>
    </source>
</evidence>
<feature type="compositionally biased region" description="Acidic residues" evidence="7">
    <location>
        <begin position="536"/>
        <end position="559"/>
    </location>
</feature>
<keyword evidence="4" id="KW-0804">Transcription</keyword>
<feature type="compositionally biased region" description="Low complexity" evidence="7">
    <location>
        <begin position="1"/>
        <end position="18"/>
    </location>
</feature>
<dbReference type="AlphaFoldDB" id="A0A267HB91"/>
<feature type="region of interest" description="Disordered" evidence="7">
    <location>
        <begin position="520"/>
        <end position="588"/>
    </location>
</feature>
<feature type="compositionally biased region" description="Low complexity" evidence="7">
    <location>
        <begin position="163"/>
        <end position="185"/>
    </location>
</feature>
<dbReference type="GO" id="GO:0006357">
    <property type="term" value="P:regulation of transcription by RNA polymerase II"/>
    <property type="evidence" value="ECO:0007669"/>
    <property type="project" value="TreeGrafter"/>
</dbReference>
<evidence type="ECO:0000256" key="1">
    <source>
        <dbReference type="ARBA" id="ARBA00004123"/>
    </source>
</evidence>
<dbReference type="GO" id="GO:0005634">
    <property type="term" value="C:nucleus"/>
    <property type="evidence" value="ECO:0007669"/>
    <property type="project" value="UniProtKB-SubCell"/>
</dbReference>
<reference evidence="9 10" key="1">
    <citation type="submission" date="2017-06" db="EMBL/GenBank/DDBJ databases">
        <title>A platform for efficient transgenesis in Macrostomum lignano, a flatworm model organism for stem cell research.</title>
        <authorList>
            <person name="Berezikov E."/>
        </authorList>
    </citation>
    <scope>NUCLEOTIDE SEQUENCE [LARGE SCALE GENOMIC DNA]</scope>
    <source>
        <strain evidence="9">DV1</strain>
        <tissue evidence="9">Whole organism</tissue>
    </source>
</reference>
<comment type="subcellular location">
    <subcellularLocation>
        <location evidence="1">Nucleus</location>
    </subcellularLocation>
</comment>
<dbReference type="InterPro" id="IPR001487">
    <property type="entry name" value="Bromodomain"/>
</dbReference>
<organism evidence="9 10">
    <name type="scientific">Macrostomum lignano</name>
    <dbReference type="NCBI Taxonomy" id="282301"/>
    <lineage>
        <taxon>Eukaryota</taxon>
        <taxon>Metazoa</taxon>
        <taxon>Spiralia</taxon>
        <taxon>Lophotrochozoa</taxon>
        <taxon>Platyhelminthes</taxon>
        <taxon>Rhabditophora</taxon>
        <taxon>Macrostomorpha</taxon>
        <taxon>Macrostomida</taxon>
        <taxon>Macrostomidae</taxon>
        <taxon>Macrostomum</taxon>
    </lineage>
</organism>
<keyword evidence="10" id="KW-1185">Reference proteome</keyword>
<evidence type="ECO:0000256" key="3">
    <source>
        <dbReference type="ARBA" id="ARBA00023117"/>
    </source>
</evidence>
<dbReference type="InterPro" id="IPR036427">
    <property type="entry name" value="Bromodomain-like_sf"/>
</dbReference>
<dbReference type="SUPFAM" id="SSF47370">
    <property type="entry name" value="Bromodomain"/>
    <property type="match status" value="1"/>
</dbReference>
<proteinExistence type="predicted"/>
<feature type="region of interest" description="Disordered" evidence="7">
    <location>
        <begin position="241"/>
        <end position="263"/>
    </location>
</feature>
<feature type="non-terminal residue" evidence="9">
    <location>
        <position position="1"/>
    </location>
</feature>
<dbReference type="PANTHER" id="PTHR22881:SF27">
    <property type="entry name" value="BROMODOMAIN CONTAINING 7_9"/>
    <property type="match status" value="1"/>
</dbReference>
<dbReference type="PRINTS" id="PR00503">
    <property type="entry name" value="BROMODOMAIN"/>
</dbReference>
<feature type="compositionally biased region" description="Basic and acidic residues" evidence="7">
    <location>
        <begin position="560"/>
        <end position="588"/>
    </location>
</feature>
<feature type="domain" description="Bromo" evidence="8">
    <location>
        <begin position="39"/>
        <end position="109"/>
    </location>
</feature>
<dbReference type="SMART" id="SM00297">
    <property type="entry name" value="BROMO"/>
    <property type="match status" value="1"/>
</dbReference>
<evidence type="ECO:0000256" key="5">
    <source>
        <dbReference type="ARBA" id="ARBA00023242"/>
    </source>
</evidence>
<sequence length="619" mass="66060">SMSDHASSSDLTAAASSDEMSQHQEAMRTLLIRLHKQLVRRDVNGIFAKPVTDDIAPRYSEIITNPMDLSTIRSKIDSNQYANVADFRGDFRLMCQNAMTYNTPDTIFYEEADKLMTEGDRLMAFDKLIQLRKQCGLANRLSDEDLQAASGRPRRHPAQQLLAKASPKSSPRSAAVGGSGVSASGNRRRPAAALTPPPAASSSSATAAAEIGVSSAGGASRPASNSVPDDIFESVVGVGEASNSGASQCSGGAGASSARSLAADSNGGLGLAGGADADGEGSGNSSSNMMVLMEEEGSEAGQIEIEELIADEDEVDDDRPGAPASYTDPTPVGELTALAEAAAAEARARLMSAGPPLIGRLEEPGLVFVPLDDYEDDFYSSSGVAAAPTDVKRLCRRQVFYPTDAARLLGLQESEQAALDQMTSRLLPAAGGPLLATASGTGDRVDAFLAEEAASADLLGEVYGDRLALEYVLSVQTYIAGCSRGQRRLVNKYFNLVTEGDHKRCEPIWRQYQRRQRRHRRLQQRRRFGGDFKEEIDQDDDNDDDEEEEEEEDQEDDKNGEDGGDGKDKVSEQRDGEGEAKAKAEDCNGAEAKAELKAEQCELSTAAASVAEDKKQSPK</sequence>
<evidence type="ECO:0000259" key="8">
    <source>
        <dbReference type="PROSITE" id="PS50014"/>
    </source>
</evidence>